<evidence type="ECO:0000313" key="3">
    <source>
        <dbReference type="Proteomes" id="UP000231092"/>
    </source>
</evidence>
<organism evidence="2 3">
    <name type="scientific">[Clostridium] celerecrescens 18A</name>
    <dbReference type="NCBI Taxonomy" id="1286362"/>
    <lineage>
        <taxon>Bacteria</taxon>
        <taxon>Bacillati</taxon>
        <taxon>Bacillota</taxon>
        <taxon>Clostridia</taxon>
        <taxon>Lachnospirales</taxon>
        <taxon>Lachnospiraceae</taxon>
        <taxon>Lacrimispora</taxon>
    </lineage>
</organism>
<comment type="caution">
    <text evidence="2">The sequence shown here is derived from an EMBL/GenBank/DDBJ whole genome shotgun (WGS) entry which is preliminary data.</text>
</comment>
<gene>
    <name evidence="2" type="ORF">H171_3719</name>
</gene>
<dbReference type="EMBL" id="PGET01000001">
    <property type="protein sequence ID" value="PJJ30144.1"/>
    <property type="molecule type" value="Genomic_DNA"/>
</dbReference>
<dbReference type="Pfam" id="PF13443">
    <property type="entry name" value="HTH_26"/>
    <property type="match status" value="1"/>
</dbReference>
<evidence type="ECO:0000313" key="2">
    <source>
        <dbReference type="EMBL" id="PJJ30144.1"/>
    </source>
</evidence>
<dbReference type="CDD" id="cd00093">
    <property type="entry name" value="HTH_XRE"/>
    <property type="match status" value="1"/>
</dbReference>
<proteinExistence type="predicted"/>
<dbReference type="InterPro" id="IPR010982">
    <property type="entry name" value="Lambda_DNA-bd_dom_sf"/>
</dbReference>
<dbReference type="InterPro" id="IPR001387">
    <property type="entry name" value="Cro/C1-type_HTH"/>
</dbReference>
<dbReference type="Gene3D" id="1.10.260.40">
    <property type="entry name" value="lambda repressor-like DNA-binding domains"/>
    <property type="match status" value="1"/>
</dbReference>
<dbReference type="SUPFAM" id="SSF47413">
    <property type="entry name" value="lambda repressor-like DNA-binding domains"/>
    <property type="match status" value="1"/>
</dbReference>
<dbReference type="Proteomes" id="UP000231092">
    <property type="component" value="Unassembled WGS sequence"/>
</dbReference>
<reference evidence="2 3" key="1">
    <citation type="submission" date="2017-11" db="EMBL/GenBank/DDBJ databases">
        <title>Understudied soil microbes with underappreciated capabilities: Untangling the Clostridium saccharolyticum group.</title>
        <authorList>
            <person name="Leschine S."/>
        </authorList>
    </citation>
    <scope>NUCLEOTIDE SEQUENCE [LARGE SCALE GENOMIC DNA]</scope>
    <source>
        <strain evidence="2 3">18A</strain>
    </source>
</reference>
<accession>A0A2M8Z9N6</accession>
<sequence length="105" mass="12276">MFDVLKRIEELREERNLSVYKLAQLSEIPQSTIATWYQKGHIPPVDKIERICNTFGISLAEFFCFNTENILTDEQAALLNKWSLLSSKEREAIFYIIDTFLTKSL</sequence>
<evidence type="ECO:0000259" key="1">
    <source>
        <dbReference type="PROSITE" id="PS50943"/>
    </source>
</evidence>
<protein>
    <submittedName>
        <fullName evidence="2">Transcriptional regulator with XRE-family HTH domain</fullName>
    </submittedName>
</protein>
<dbReference type="GO" id="GO:0003677">
    <property type="term" value="F:DNA binding"/>
    <property type="evidence" value="ECO:0007669"/>
    <property type="project" value="InterPro"/>
</dbReference>
<dbReference type="SMART" id="SM00530">
    <property type="entry name" value="HTH_XRE"/>
    <property type="match status" value="1"/>
</dbReference>
<name>A0A2M8Z9N6_9FIRM</name>
<dbReference type="PROSITE" id="PS50943">
    <property type="entry name" value="HTH_CROC1"/>
    <property type="match status" value="1"/>
</dbReference>
<dbReference type="AlphaFoldDB" id="A0A2M8Z9N6"/>
<feature type="domain" description="HTH cro/C1-type" evidence="1">
    <location>
        <begin position="8"/>
        <end position="62"/>
    </location>
</feature>